<evidence type="ECO:0000256" key="1">
    <source>
        <dbReference type="SAM" id="MobiDB-lite"/>
    </source>
</evidence>
<gene>
    <name evidence="2" type="primary">B1155H11.12</name>
</gene>
<dbReference type="Proteomes" id="UP000000763">
    <property type="component" value="Chromosome 7"/>
</dbReference>
<organism evidence="2 3">
    <name type="scientific">Oryza sativa subsp. japonica</name>
    <name type="common">Rice</name>
    <dbReference type="NCBI Taxonomy" id="39947"/>
    <lineage>
        <taxon>Eukaryota</taxon>
        <taxon>Viridiplantae</taxon>
        <taxon>Streptophyta</taxon>
        <taxon>Embryophyta</taxon>
        <taxon>Tracheophyta</taxon>
        <taxon>Spermatophyta</taxon>
        <taxon>Magnoliopsida</taxon>
        <taxon>Liliopsida</taxon>
        <taxon>Poales</taxon>
        <taxon>Poaceae</taxon>
        <taxon>BOP clade</taxon>
        <taxon>Oryzoideae</taxon>
        <taxon>Oryzeae</taxon>
        <taxon>Oryzinae</taxon>
        <taxon>Oryza</taxon>
        <taxon>Oryza sativa</taxon>
    </lineage>
</organism>
<accession>Q5YLW4</accession>
<reference evidence="3" key="2">
    <citation type="journal article" date="2008" name="Nucleic Acids Res.">
        <title>The rice annotation project database (RAP-DB): 2008 update.</title>
        <authorList>
            <consortium name="The rice annotation project (RAP)"/>
        </authorList>
    </citation>
    <scope>GENOME REANNOTATION</scope>
    <source>
        <strain evidence="3">cv. Nipponbare</strain>
    </source>
</reference>
<name>Q5YLW4_ORYSJ</name>
<feature type="compositionally biased region" description="Basic residues" evidence="1">
    <location>
        <begin position="1"/>
        <end position="10"/>
    </location>
</feature>
<evidence type="ECO:0000313" key="2">
    <source>
        <dbReference type="EMBL" id="BAD62543.1"/>
    </source>
</evidence>
<dbReference type="EMBL" id="AP007258">
    <property type="protein sequence ID" value="BAD62543.1"/>
    <property type="molecule type" value="Genomic_DNA"/>
</dbReference>
<feature type="region of interest" description="Disordered" evidence="1">
    <location>
        <begin position="1"/>
        <end position="30"/>
    </location>
</feature>
<protein>
    <submittedName>
        <fullName evidence="2">Uncharacterized protein</fullName>
    </submittedName>
</protein>
<dbReference type="AlphaFoldDB" id="Q5YLW4"/>
<proteinExistence type="predicted"/>
<sequence length="117" mass="12747">MVERPRRRRPSVFPSDAPPGKWSPSEGVREEAGTASVKACFGRLEEVALAAYFGGGKEEEVREWIRLDETKLVARELGRQRSEAVAEGGCKGGRRFGHGDVDRHGTATVAARLGAQQ</sequence>
<evidence type="ECO:0000313" key="3">
    <source>
        <dbReference type="Proteomes" id="UP000000763"/>
    </source>
</evidence>
<reference evidence="3" key="1">
    <citation type="journal article" date="2005" name="Nature">
        <title>The map-based sequence of the rice genome.</title>
        <authorList>
            <consortium name="International rice genome sequencing project (IRGSP)"/>
            <person name="Matsumoto T."/>
            <person name="Wu J."/>
            <person name="Kanamori H."/>
            <person name="Katayose Y."/>
            <person name="Fujisawa M."/>
            <person name="Namiki N."/>
            <person name="Mizuno H."/>
            <person name="Yamamoto K."/>
            <person name="Antonio B.A."/>
            <person name="Baba T."/>
            <person name="Sakata K."/>
            <person name="Nagamura Y."/>
            <person name="Aoki H."/>
            <person name="Arikawa K."/>
            <person name="Arita K."/>
            <person name="Bito T."/>
            <person name="Chiden Y."/>
            <person name="Fujitsuka N."/>
            <person name="Fukunaka R."/>
            <person name="Hamada M."/>
            <person name="Harada C."/>
            <person name="Hayashi A."/>
            <person name="Hijishita S."/>
            <person name="Honda M."/>
            <person name="Hosokawa S."/>
            <person name="Ichikawa Y."/>
            <person name="Idonuma A."/>
            <person name="Iijima M."/>
            <person name="Ikeda M."/>
            <person name="Ikeno M."/>
            <person name="Ito K."/>
            <person name="Ito S."/>
            <person name="Ito T."/>
            <person name="Ito Y."/>
            <person name="Ito Y."/>
            <person name="Iwabuchi A."/>
            <person name="Kamiya K."/>
            <person name="Karasawa W."/>
            <person name="Kurita K."/>
            <person name="Katagiri S."/>
            <person name="Kikuta A."/>
            <person name="Kobayashi H."/>
            <person name="Kobayashi N."/>
            <person name="Machita K."/>
            <person name="Maehara T."/>
            <person name="Masukawa M."/>
            <person name="Mizubayashi T."/>
            <person name="Mukai Y."/>
            <person name="Nagasaki H."/>
            <person name="Nagata Y."/>
            <person name="Naito S."/>
            <person name="Nakashima M."/>
            <person name="Nakama Y."/>
            <person name="Nakamichi Y."/>
            <person name="Nakamura M."/>
            <person name="Meguro A."/>
            <person name="Negishi M."/>
            <person name="Ohta I."/>
            <person name="Ohta T."/>
            <person name="Okamoto M."/>
            <person name="Ono N."/>
            <person name="Saji S."/>
            <person name="Sakaguchi M."/>
            <person name="Sakai K."/>
            <person name="Shibata M."/>
            <person name="Shimokawa T."/>
            <person name="Song J."/>
            <person name="Takazaki Y."/>
            <person name="Terasawa K."/>
            <person name="Tsugane M."/>
            <person name="Tsuji K."/>
            <person name="Ueda S."/>
            <person name="Waki K."/>
            <person name="Yamagata H."/>
            <person name="Yamamoto M."/>
            <person name="Yamamoto S."/>
            <person name="Yamane H."/>
            <person name="Yoshiki S."/>
            <person name="Yoshihara R."/>
            <person name="Yukawa K."/>
            <person name="Zhong H."/>
            <person name="Yano M."/>
            <person name="Yuan Q."/>
            <person name="Ouyang S."/>
            <person name="Liu J."/>
            <person name="Jones K.M."/>
            <person name="Gansberger K."/>
            <person name="Moffat K."/>
            <person name="Hill J."/>
            <person name="Bera J."/>
            <person name="Fadrosh D."/>
            <person name="Jin S."/>
            <person name="Johri S."/>
            <person name="Kim M."/>
            <person name="Overton L."/>
            <person name="Reardon M."/>
            <person name="Tsitrin T."/>
            <person name="Vuong H."/>
            <person name="Weaver B."/>
            <person name="Ciecko A."/>
            <person name="Tallon L."/>
            <person name="Jackson J."/>
            <person name="Pai G."/>
            <person name="Aken S.V."/>
            <person name="Utterback T."/>
            <person name="Reidmuller S."/>
            <person name="Feldblyum T."/>
            <person name="Hsiao J."/>
            <person name="Zismann V."/>
            <person name="Iobst S."/>
            <person name="de Vazeille A.R."/>
            <person name="Buell C.R."/>
            <person name="Ying K."/>
            <person name="Li Y."/>
            <person name="Lu T."/>
            <person name="Huang Y."/>
            <person name="Zhao Q."/>
            <person name="Feng Q."/>
            <person name="Zhang L."/>
            <person name="Zhu J."/>
            <person name="Weng Q."/>
            <person name="Mu J."/>
            <person name="Lu Y."/>
            <person name="Fan D."/>
            <person name="Liu Y."/>
            <person name="Guan J."/>
            <person name="Zhang Y."/>
            <person name="Yu S."/>
            <person name="Liu X."/>
            <person name="Zhang Y."/>
            <person name="Hong G."/>
            <person name="Han B."/>
            <person name="Choisne N."/>
            <person name="Demange N."/>
            <person name="Orjeda G."/>
            <person name="Samain S."/>
            <person name="Cattolico L."/>
            <person name="Pelletier E."/>
            <person name="Couloux A."/>
            <person name="Segurens B."/>
            <person name="Wincker P."/>
            <person name="D'Hont A."/>
            <person name="Scarpelli C."/>
            <person name="Weissenbach J."/>
            <person name="Salanoubat M."/>
            <person name="Quetier F."/>
            <person name="Yu Y."/>
            <person name="Kim H.R."/>
            <person name="Rambo T."/>
            <person name="Currie J."/>
            <person name="Collura K."/>
            <person name="Luo M."/>
            <person name="Yang T."/>
            <person name="Ammiraju J.S.S."/>
            <person name="Engler F."/>
            <person name="Soderlund C."/>
            <person name="Wing R.A."/>
            <person name="Palmer L.E."/>
            <person name="de la Bastide M."/>
            <person name="Spiegel L."/>
            <person name="Nascimento L."/>
            <person name="Zutavern T."/>
            <person name="O'Shaughnessy A."/>
            <person name="Dike S."/>
            <person name="Dedhia N."/>
            <person name="Preston R."/>
            <person name="Balija V."/>
            <person name="McCombie W.R."/>
            <person name="Chow T."/>
            <person name="Chen H."/>
            <person name="Chung M."/>
            <person name="Chen C."/>
            <person name="Shaw J."/>
            <person name="Wu H."/>
            <person name="Hsiao K."/>
            <person name="Chao Y."/>
            <person name="Chu M."/>
            <person name="Cheng C."/>
            <person name="Hour A."/>
            <person name="Lee P."/>
            <person name="Lin S."/>
            <person name="Lin Y."/>
            <person name="Liou J."/>
            <person name="Liu S."/>
            <person name="Hsing Y."/>
            <person name="Raghuvanshi S."/>
            <person name="Mohanty A."/>
            <person name="Bharti A.K."/>
            <person name="Gaur A."/>
            <person name="Gupta V."/>
            <person name="Kumar D."/>
            <person name="Ravi V."/>
            <person name="Vij S."/>
            <person name="Kapur A."/>
            <person name="Khurana P."/>
            <person name="Khurana P."/>
            <person name="Khurana J.P."/>
            <person name="Tyagi A.K."/>
            <person name="Gaikwad K."/>
            <person name="Singh A."/>
            <person name="Dalal V."/>
            <person name="Srivastava S."/>
            <person name="Dixit A."/>
            <person name="Pal A.K."/>
            <person name="Ghazi I.A."/>
            <person name="Yadav M."/>
            <person name="Pandit A."/>
            <person name="Bhargava A."/>
            <person name="Sureshbabu K."/>
            <person name="Batra K."/>
            <person name="Sharma T.R."/>
            <person name="Mohapatra T."/>
            <person name="Singh N.K."/>
            <person name="Messing J."/>
            <person name="Nelson A.B."/>
            <person name="Fuks G."/>
            <person name="Kavchok S."/>
            <person name="Keizer G."/>
            <person name="Linton E."/>
            <person name="Llaca V."/>
            <person name="Song R."/>
            <person name="Tanyolac B."/>
            <person name="Young S."/>
            <person name="Ho-Il K."/>
            <person name="Hahn J.H."/>
            <person name="Sangsakoo G."/>
            <person name="Vanavichit A."/>
            <person name="de Mattos Luiz.A.T."/>
            <person name="Zimmer P.D."/>
            <person name="Malone G."/>
            <person name="Dellagostin O."/>
            <person name="de Oliveira A.C."/>
            <person name="Bevan M."/>
            <person name="Bancroft I."/>
            <person name="Minx P."/>
            <person name="Cordum H."/>
            <person name="Wilson R."/>
            <person name="Cheng Z."/>
            <person name="Jin W."/>
            <person name="Jiang J."/>
            <person name="Leong S.A."/>
            <person name="Iwama H."/>
            <person name="Gojobori T."/>
            <person name="Itoh T."/>
            <person name="Niimura Y."/>
            <person name="Fujii Y."/>
            <person name="Habara T."/>
            <person name="Sakai H."/>
            <person name="Sato Y."/>
            <person name="Wilson G."/>
            <person name="Kumar K."/>
            <person name="McCouch S."/>
            <person name="Juretic N."/>
            <person name="Hoen D."/>
            <person name="Wright S."/>
            <person name="Bruskiewich R."/>
            <person name="Bureau T."/>
            <person name="Miyao A."/>
            <person name="Hirochika H."/>
            <person name="Nishikawa T."/>
            <person name="Kadowaki K."/>
            <person name="Sugiura M."/>
            <person name="Burr B."/>
            <person name="Sasaki T."/>
        </authorList>
    </citation>
    <scope>NUCLEOTIDE SEQUENCE [LARGE SCALE GENOMIC DNA]</scope>
    <source>
        <strain evidence="3">cv. Nipponbare</strain>
    </source>
</reference>